<evidence type="ECO:0000313" key="1">
    <source>
        <dbReference type="EMBL" id="KAL2529844.1"/>
    </source>
</evidence>
<dbReference type="AlphaFoldDB" id="A0ABD1UXQ4"/>
<organism evidence="1 2">
    <name type="scientific">Forsythia ovata</name>
    <dbReference type="NCBI Taxonomy" id="205694"/>
    <lineage>
        <taxon>Eukaryota</taxon>
        <taxon>Viridiplantae</taxon>
        <taxon>Streptophyta</taxon>
        <taxon>Embryophyta</taxon>
        <taxon>Tracheophyta</taxon>
        <taxon>Spermatophyta</taxon>
        <taxon>Magnoliopsida</taxon>
        <taxon>eudicotyledons</taxon>
        <taxon>Gunneridae</taxon>
        <taxon>Pentapetalae</taxon>
        <taxon>asterids</taxon>
        <taxon>lamiids</taxon>
        <taxon>Lamiales</taxon>
        <taxon>Oleaceae</taxon>
        <taxon>Forsythieae</taxon>
        <taxon>Forsythia</taxon>
    </lineage>
</organism>
<reference evidence="2" key="1">
    <citation type="submission" date="2024-07" db="EMBL/GenBank/DDBJ databases">
        <title>Two chromosome-level genome assemblies of Korean endemic species Abeliophyllum distichum and Forsythia ovata (Oleaceae).</title>
        <authorList>
            <person name="Jang H."/>
        </authorList>
    </citation>
    <scope>NUCLEOTIDE SEQUENCE [LARGE SCALE GENOMIC DNA]</scope>
</reference>
<sequence>MSSLFTVPVHYFAPSYSHTTSAMRRRTIRRRSTASAWYAIELFFSQMCPICGRFTEWLANDLDHTCSQRSSQIDKGRSRAKLVPRRPITSLGDEVEQLPPPPSEFQFMPTPGIGLTNDAHVDKSGPSLTMPTPAITSLQTMVEDLQEIENQENAKKRATRANNFRVVRGSMPFAAPRRGNNAATQ</sequence>
<evidence type="ECO:0000313" key="2">
    <source>
        <dbReference type="Proteomes" id="UP001604277"/>
    </source>
</evidence>
<dbReference type="EMBL" id="JBFOLJ010000006">
    <property type="protein sequence ID" value="KAL2529844.1"/>
    <property type="molecule type" value="Genomic_DNA"/>
</dbReference>
<accession>A0ABD1UXQ4</accession>
<keyword evidence="2" id="KW-1185">Reference proteome</keyword>
<proteinExistence type="predicted"/>
<name>A0ABD1UXQ4_9LAMI</name>
<gene>
    <name evidence="1" type="ORF">Fot_22445</name>
</gene>
<protein>
    <submittedName>
        <fullName evidence="1">Uncharacterized protein</fullName>
    </submittedName>
</protein>
<dbReference type="Proteomes" id="UP001604277">
    <property type="component" value="Unassembled WGS sequence"/>
</dbReference>
<comment type="caution">
    <text evidence="1">The sequence shown here is derived from an EMBL/GenBank/DDBJ whole genome shotgun (WGS) entry which is preliminary data.</text>
</comment>